<dbReference type="Proteomes" id="UP000182011">
    <property type="component" value="Unassembled WGS sequence"/>
</dbReference>
<accession>A0A0P1LN53</accession>
<sequence>MEDKIRKFLEYLEIERNYSQRTIQTYHDALYEFYAFISNNAKQKINVAKIDRSLIRDYLSYLHSKGLKKTSMSTKLSALKSFFKFLTRFKIINSNPTIGFSLKTDKPIPVFLEESKIEKLMNLPDLKTDEGIRDRAILETLYSTGIRVSELCGMNLEDIDFTNETVKVLGKGGKVRLVPFGKKAKEALIKYLNIRENFTTPQQTEDDKKALFLSSKGKRITPVEVYNIVSKYISAIADLEKKGPHVFRHSFATHLLNHGADIMAVKELLGHSSLSTTQRYTHVTVEHLKKSYKLAHPRSE</sequence>
<evidence type="ECO:0000256" key="8">
    <source>
        <dbReference type="ARBA" id="ARBA00023306"/>
    </source>
</evidence>
<dbReference type="GO" id="GO:0005737">
    <property type="term" value="C:cytoplasm"/>
    <property type="evidence" value="ECO:0007669"/>
    <property type="project" value="UniProtKB-SubCell"/>
</dbReference>
<evidence type="ECO:0000256" key="4">
    <source>
        <dbReference type="ARBA" id="ARBA00022829"/>
    </source>
</evidence>
<gene>
    <name evidence="9" type="primary">xerC</name>
    <name evidence="13" type="ORF">JGI4_01620</name>
    <name evidence="12" type="ORF">JGI8_00360</name>
</gene>
<evidence type="ECO:0000256" key="1">
    <source>
        <dbReference type="ARBA" id="ARBA00004496"/>
    </source>
</evidence>
<keyword evidence="4 9" id="KW-0159">Chromosome partition</keyword>
<dbReference type="Gene3D" id="1.10.443.10">
    <property type="entry name" value="Intergrase catalytic core"/>
    <property type="match status" value="1"/>
</dbReference>
<evidence type="ECO:0000256" key="3">
    <source>
        <dbReference type="ARBA" id="ARBA00022618"/>
    </source>
</evidence>
<evidence type="ECO:0000313" key="15">
    <source>
        <dbReference type="Proteomes" id="UP000182200"/>
    </source>
</evidence>
<feature type="domain" description="Core-binding (CB)" evidence="11">
    <location>
        <begin position="1"/>
        <end position="87"/>
    </location>
</feature>
<protein>
    <recommendedName>
        <fullName evidence="9">Tyrosine recombinase XerC</fullName>
    </recommendedName>
</protein>
<dbReference type="Pfam" id="PF02899">
    <property type="entry name" value="Phage_int_SAM_1"/>
    <property type="match status" value="1"/>
</dbReference>
<keyword evidence="15" id="KW-1185">Reference proteome</keyword>
<dbReference type="InterPro" id="IPR004107">
    <property type="entry name" value="Integrase_SAM-like_N"/>
</dbReference>
<dbReference type="InterPro" id="IPR011010">
    <property type="entry name" value="DNA_brk_join_enz"/>
</dbReference>
<evidence type="ECO:0000256" key="5">
    <source>
        <dbReference type="ARBA" id="ARBA00022908"/>
    </source>
</evidence>
<reference evidence="13 14" key="2">
    <citation type="submission" date="2015-11" db="EMBL/GenBank/DDBJ databases">
        <authorList>
            <person name="Zhang Y."/>
            <person name="Guo Z."/>
        </authorList>
    </citation>
    <scope>NUCLEOTIDE SEQUENCE [LARGE SCALE GENOMIC DNA]</scope>
    <source>
        <strain evidence="13">JGI-4</strain>
    </source>
</reference>
<evidence type="ECO:0000256" key="6">
    <source>
        <dbReference type="ARBA" id="ARBA00023125"/>
    </source>
</evidence>
<evidence type="ECO:0000256" key="2">
    <source>
        <dbReference type="ARBA" id="ARBA00022490"/>
    </source>
</evidence>
<reference evidence="12 15" key="1">
    <citation type="submission" date="2015-11" db="EMBL/GenBank/DDBJ databases">
        <authorList>
            <person name="Varghese N."/>
        </authorList>
    </citation>
    <scope>NUCLEOTIDE SEQUENCE [LARGE SCALE GENOMIC DNA]</scope>
    <source>
        <strain evidence="12 15">JGI-8</strain>
    </source>
</reference>
<dbReference type="PANTHER" id="PTHR30349">
    <property type="entry name" value="PHAGE INTEGRASE-RELATED"/>
    <property type="match status" value="1"/>
</dbReference>
<dbReference type="InterPro" id="IPR023009">
    <property type="entry name" value="Tyrosine_recombinase_XerC/XerD"/>
</dbReference>
<feature type="active site" evidence="9">
    <location>
        <position position="271"/>
    </location>
</feature>
<keyword evidence="3 9" id="KW-0132">Cell division</keyword>
<dbReference type="Pfam" id="PF00589">
    <property type="entry name" value="Phage_integrase"/>
    <property type="match status" value="1"/>
</dbReference>
<evidence type="ECO:0000313" key="14">
    <source>
        <dbReference type="Proteomes" id="UP000182011"/>
    </source>
</evidence>
<feature type="domain" description="Tyr recombinase" evidence="10">
    <location>
        <begin position="107"/>
        <end position="293"/>
    </location>
</feature>
<dbReference type="Gene3D" id="1.10.150.130">
    <property type="match status" value="1"/>
</dbReference>
<comment type="similarity">
    <text evidence="9">Belongs to the 'phage' integrase family. XerC subfamily.</text>
</comment>
<dbReference type="Proteomes" id="UP000182200">
    <property type="component" value="Unassembled WGS sequence"/>
</dbReference>
<dbReference type="GO" id="GO:0006313">
    <property type="term" value="P:DNA transposition"/>
    <property type="evidence" value="ECO:0007669"/>
    <property type="project" value="UniProtKB-UniRule"/>
</dbReference>
<feature type="active site" evidence="9">
    <location>
        <position position="171"/>
    </location>
</feature>
<dbReference type="HAMAP" id="MF_01808">
    <property type="entry name" value="Recomb_XerC_XerD"/>
    <property type="match status" value="1"/>
</dbReference>
<evidence type="ECO:0000256" key="9">
    <source>
        <dbReference type="HAMAP-Rule" id="MF_01808"/>
    </source>
</evidence>
<proteinExistence type="inferred from homology"/>
<keyword evidence="7 9" id="KW-0233">DNA recombination</keyword>
<accession>A0A0P1MHC2</accession>
<name>A0A0P1LPW5_9BACT</name>
<feature type="active site" evidence="9">
    <location>
        <position position="147"/>
    </location>
</feature>
<keyword evidence="8 9" id="KW-0131">Cell cycle</keyword>
<comment type="function">
    <text evidence="9">Site-specific tyrosine recombinase, which acts by catalyzing the cutting and rejoining of the recombining DNA molecules. The XerC-XerD complex is essential to convert dimers of the bacterial chromosome into monomers to permit their segregation at cell division. It also contributes to the segregational stability of plasmids.</text>
</comment>
<dbReference type="NCBIfam" id="NF001399">
    <property type="entry name" value="PRK00283.1"/>
    <property type="match status" value="1"/>
</dbReference>
<accession>A0A0P1LGH2</accession>
<dbReference type="GO" id="GO:0007059">
    <property type="term" value="P:chromosome segregation"/>
    <property type="evidence" value="ECO:0007669"/>
    <property type="project" value="UniProtKB-UniRule"/>
</dbReference>
<accession>A0A0P1LB97</accession>
<dbReference type="PROSITE" id="PS51900">
    <property type="entry name" value="CB"/>
    <property type="match status" value="1"/>
</dbReference>
<dbReference type="EMBL" id="CZVI01000003">
    <property type="protein sequence ID" value="CUS79970.1"/>
    <property type="molecule type" value="Genomic_DNA"/>
</dbReference>
<dbReference type="GO" id="GO:0009037">
    <property type="term" value="F:tyrosine-based site-specific recombinase activity"/>
    <property type="evidence" value="ECO:0007669"/>
    <property type="project" value="UniProtKB-UniRule"/>
</dbReference>
<keyword evidence="2 9" id="KW-0963">Cytoplasm</keyword>
<accession>A0A0N7MYY1</accession>
<comment type="subunit">
    <text evidence="9">Forms a cyclic heterotetrameric complex composed of two molecules of XerC and two molecules of XerD.</text>
</comment>
<feature type="active site" evidence="9">
    <location>
        <position position="245"/>
    </location>
</feature>
<evidence type="ECO:0000259" key="10">
    <source>
        <dbReference type="PROSITE" id="PS51898"/>
    </source>
</evidence>
<dbReference type="EMBL" id="FAOP01000006">
    <property type="protein sequence ID" value="CUU06820.1"/>
    <property type="molecule type" value="Genomic_DNA"/>
</dbReference>
<dbReference type="InterPro" id="IPR050090">
    <property type="entry name" value="Tyrosine_recombinase_XerCD"/>
</dbReference>
<evidence type="ECO:0000256" key="7">
    <source>
        <dbReference type="ARBA" id="ARBA00023172"/>
    </source>
</evidence>
<organism evidence="13 14">
    <name type="scientific">Candidatus Kryptonium thompsonii</name>
    <dbReference type="NCBI Taxonomy" id="1633631"/>
    <lineage>
        <taxon>Bacteria</taxon>
        <taxon>Pseudomonadati</taxon>
        <taxon>Candidatus Kryptoniota</taxon>
        <taxon>Candidatus Kryptonium</taxon>
    </lineage>
</organism>
<accession>A0A0P1P281</accession>
<accession>A0A0P1LPW5</accession>
<evidence type="ECO:0000259" key="11">
    <source>
        <dbReference type="PROSITE" id="PS51900"/>
    </source>
</evidence>
<dbReference type="STRING" id="1633631.GCA_001442925_01615"/>
<dbReference type="PROSITE" id="PS51898">
    <property type="entry name" value="TYR_RECOMBINASE"/>
    <property type="match status" value="1"/>
</dbReference>
<dbReference type="InterPro" id="IPR002104">
    <property type="entry name" value="Integrase_catalytic"/>
</dbReference>
<dbReference type="GO" id="GO:0051301">
    <property type="term" value="P:cell division"/>
    <property type="evidence" value="ECO:0007669"/>
    <property type="project" value="UniProtKB-KW"/>
</dbReference>
<dbReference type="CDD" id="cd00798">
    <property type="entry name" value="INT_XerDC_C"/>
    <property type="match status" value="1"/>
</dbReference>
<dbReference type="RefSeq" id="WP_047134951.1">
    <property type="nucleotide sequence ID" value="NZ_CZVI01000003.1"/>
</dbReference>
<dbReference type="SUPFAM" id="SSF56349">
    <property type="entry name" value="DNA breaking-rejoining enzymes"/>
    <property type="match status" value="1"/>
</dbReference>
<evidence type="ECO:0000313" key="13">
    <source>
        <dbReference type="EMBL" id="CUU06820.1"/>
    </source>
</evidence>
<feature type="active site" evidence="9">
    <location>
        <position position="248"/>
    </location>
</feature>
<comment type="subcellular location">
    <subcellularLocation>
        <location evidence="1 9">Cytoplasm</location>
    </subcellularLocation>
</comment>
<dbReference type="InterPro" id="IPR044068">
    <property type="entry name" value="CB"/>
</dbReference>
<feature type="active site" description="O-(3'-phospho-DNA)-tyrosine intermediate" evidence="9">
    <location>
        <position position="280"/>
    </location>
</feature>
<accession>A0A0P1LWT7</accession>
<evidence type="ECO:0000313" key="12">
    <source>
        <dbReference type="EMBL" id="CUS79970.1"/>
    </source>
</evidence>
<dbReference type="PANTHER" id="PTHR30349:SF77">
    <property type="entry name" value="TYROSINE RECOMBINASE XERC"/>
    <property type="match status" value="1"/>
</dbReference>
<keyword evidence="6 9" id="KW-0238">DNA-binding</keyword>
<dbReference type="GO" id="GO:0003677">
    <property type="term" value="F:DNA binding"/>
    <property type="evidence" value="ECO:0007669"/>
    <property type="project" value="UniProtKB-UniRule"/>
</dbReference>
<dbReference type="AlphaFoldDB" id="A0A0P1LPW5"/>
<accession>A0A0S4N6G8</accession>
<dbReference type="InterPro" id="IPR013762">
    <property type="entry name" value="Integrase-like_cat_sf"/>
</dbReference>
<keyword evidence="5 9" id="KW-0229">DNA integration</keyword>
<dbReference type="NCBIfam" id="NF040815">
    <property type="entry name" value="recomb_XerA_Arch"/>
    <property type="match status" value="1"/>
</dbReference>
<dbReference type="InterPro" id="IPR010998">
    <property type="entry name" value="Integrase_recombinase_N"/>
</dbReference>